<evidence type="ECO:0000259" key="5">
    <source>
        <dbReference type="Pfam" id="PF00171"/>
    </source>
</evidence>
<evidence type="ECO:0000256" key="2">
    <source>
        <dbReference type="ARBA" id="ARBA00023002"/>
    </source>
</evidence>
<dbReference type="PANTHER" id="PTHR42804:SF1">
    <property type="entry name" value="ALDEHYDE DEHYDROGENASE-RELATED"/>
    <property type="match status" value="1"/>
</dbReference>
<comment type="similarity">
    <text evidence="1 4">Belongs to the aldehyde dehydrogenase family.</text>
</comment>
<dbReference type="EMBL" id="JAIWIY010000001">
    <property type="protein sequence ID" value="MCA2097075.1"/>
    <property type="molecule type" value="Genomic_DNA"/>
</dbReference>
<keyword evidence="7" id="KW-1185">Reference proteome</keyword>
<evidence type="ECO:0000256" key="1">
    <source>
        <dbReference type="ARBA" id="ARBA00009986"/>
    </source>
</evidence>
<sequence length="474" mass="52076">MNFEKLNNEKLYINGKYQESQSNKWIEVENPATGEILARVPKASEEEINQAVEAAYEAFKTFSRTSLDERIAYIEKFKKWMMDHQDEIIETIKLELGVPIKIAKPGQFDKQMRRVDVFIDQARKIDYRIDMDGGYVRMEPIGVVASLTPWNYPLGQIIMKVIPALLMGCTVVQKPASDTPLTAYFVAKAFDEIGLPKGVFNLITGSGAQVGDVLNSHPKVAMVSYTGSLAGGASSAKHAMNTAKKVVLELGGKSPAVFIKGADIKMGVKQVLNRVYLNVGQTCSCLSRAIITEDIYDEVIKEFINQYDNYPVGDPDDPKTVVGTLAGKKQFNRVKDFIEEGIKEGAKLLKGEIPQESDKGYYVKPVIFTDVKPGIAIHDKEIFGPVLAIIKVKDKDEAIEVANAVDFGLSSAVFGNPEEAEKIAYQIKAGDVYLNSNGGSPELPFGGTKQSGVGREGGKFGLMEYLEPKSIHTA</sequence>
<evidence type="ECO:0000313" key="6">
    <source>
        <dbReference type="EMBL" id="MCA2097075.1"/>
    </source>
</evidence>
<dbReference type="InterPro" id="IPR029510">
    <property type="entry name" value="Ald_DH_CS_GLU"/>
</dbReference>
<feature type="domain" description="Aldehyde dehydrogenase" evidence="5">
    <location>
        <begin position="18"/>
        <end position="471"/>
    </location>
</feature>
<dbReference type="SUPFAM" id="SSF53720">
    <property type="entry name" value="ALDH-like"/>
    <property type="match status" value="1"/>
</dbReference>
<dbReference type="InterPro" id="IPR016162">
    <property type="entry name" value="Ald_DH_N"/>
</dbReference>
<proteinExistence type="inferred from homology"/>
<evidence type="ECO:0000313" key="7">
    <source>
        <dbReference type="Proteomes" id="UP001198374"/>
    </source>
</evidence>
<feature type="active site" evidence="3">
    <location>
        <position position="249"/>
    </location>
</feature>
<reference evidence="7" key="1">
    <citation type="submission" date="2023-07" db="EMBL/GenBank/DDBJ databases">
        <title>FDA dAtabase for Regulatory Grade micrObial Sequences (FDA-ARGOS): Supporting development and validation of Infectious Disease Dx tests.</title>
        <authorList>
            <person name="Sproer C."/>
            <person name="Gronow S."/>
            <person name="Severitt S."/>
            <person name="Schroder I."/>
            <person name="Tallon L."/>
            <person name="Sadzewicz L."/>
            <person name="Zhao X."/>
            <person name="Boylan J."/>
            <person name="Ott S."/>
            <person name="Bowen H."/>
            <person name="Vavikolanu K."/>
            <person name="Hazen T."/>
            <person name="Aluvathingal J."/>
            <person name="Nadendla S."/>
            <person name="Lowell S."/>
            <person name="Myers T."/>
            <person name="Yan Y."/>
        </authorList>
    </citation>
    <scope>NUCLEOTIDE SEQUENCE [LARGE SCALE GENOMIC DNA]</scope>
    <source>
        <strain evidence="7">FDAARGOS_1538</strain>
    </source>
</reference>
<dbReference type="PROSITE" id="PS00687">
    <property type="entry name" value="ALDEHYDE_DEHYDR_GLU"/>
    <property type="match status" value="1"/>
</dbReference>
<dbReference type="Gene3D" id="3.40.605.10">
    <property type="entry name" value="Aldehyde Dehydrogenase, Chain A, domain 1"/>
    <property type="match status" value="1"/>
</dbReference>
<dbReference type="Gene3D" id="3.40.309.10">
    <property type="entry name" value="Aldehyde Dehydrogenase, Chain A, domain 2"/>
    <property type="match status" value="1"/>
</dbReference>
<dbReference type="InterPro" id="IPR016163">
    <property type="entry name" value="Ald_DH_C"/>
</dbReference>
<keyword evidence="2 4" id="KW-0560">Oxidoreductase</keyword>
<accession>A0ABS7YZB9</accession>
<evidence type="ECO:0000256" key="4">
    <source>
        <dbReference type="RuleBase" id="RU003345"/>
    </source>
</evidence>
<dbReference type="InterPro" id="IPR015590">
    <property type="entry name" value="Aldehyde_DH_dom"/>
</dbReference>
<organism evidence="6 7">
    <name type="scientific">Anaerococcus degeneri</name>
    <dbReference type="NCBI Taxonomy" id="361500"/>
    <lineage>
        <taxon>Bacteria</taxon>
        <taxon>Bacillati</taxon>
        <taxon>Bacillota</taxon>
        <taxon>Tissierellia</taxon>
        <taxon>Tissierellales</taxon>
        <taxon>Peptoniphilaceae</taxon>
        <taxon>Anaerococcus</taxon>
    </lineage>
</organism>
<comment type="caution">
    <text evidence="6">The sequence shown here is derived from an EMBL/GenBank/DDBJ whole genome shotgun (WGS) entry which is preliminary data.</text>
</comment>
<protein>
    <submittedName>
        <fullName evidence="6">Aldehyde dehydrogenase family protein</fullName>
    </submittedName>
</protein>
<dbReference type="RefSeq" id="WP_209771590.1">
    <property type="nucleotide sequence ID" value="NZ_JAGGLO010000001.1"/>
</dbReference>
<gene>
    <name evidence="6" type="ORF">LDJ82_09235</name>
</gene>
<evidence type="ECO:0000256" key="3">
    <source>
        <dbReference type="PROSITE-ProRule" id="PRU10007"/>
    </source>
</evidence>
<dbReference type="Pfam" id="PF00171">
    <property type="entry name" value="Aldedh"/>
    <property type="match status" value="1"/>
</dbReference>
<dbReference type="InterPro" id="IPR016161">
    <property type="entry name" value="Ald_DH/histidinol_DH"/>
</dbReference>
<name>A0ABS7YZB9_9FIRM</name>
<dbReference type="Proteomes" id="UP001198374">
    <property type="component" value="Unassembled WGS sequence"/>
</dbReference>
<dbReference type="PANTHER" id="PTHR42804">
    <property type="entry name" value="ALDEHYDE DEHYDROGENASE"/>
    <property type="match status" value="1"/>
</dbReference>